<keyword evidence="1" id="KW-1133">Transmembrane helix</keyword>
<dbReference type="EMBL" id="FMWD01000005">
    <property type="protein sequence ID" value="SCZ60195.1"/>
    <property type="molecule type" value="Genomic_DNA"/>
</dbReference>
<protein>
    <submittedName>
        <fullName evidence="3">Flp pilus assembly protein TadG</fullName>
    </submittedName>
</protein>
<dbReference type="Proteomes" id="UP000199648">
    <property type="component" value="Unassembled WGS sequence"/>
</dbReference>
<proteinExistence type="predicted"/>
<dbReference type="InterPro" id="IPR012495">
    <property type="entry name" value="TadE-like_dom"/>
</dbReference>
<evidence type="ECO:0000259" key="2">
    <source>
        <dbReference type="Pfam" id="PF07811"/>
    </source>
</evidence>
<evidence type="ECO:0000256" key="1">
    <source>
        <dbReference type="SAM" id="Phobius"/>
    </source>
</evidence>
<dbReference type="Pfam" id="PF07811">
    <property type="entry name" value="TadE"/>
    <property type="match status" value="1"/>
</dbReference>
<name>A0A1G5QE75_9GAMM</name>
<keyword evidence="1" id="KW-0812">Transmembrane</keyword>
<sequence>MLIRSQSQRGIALVEFVIVLPLLLILLMVTAEFGSMFYHYNTLTKTVRDGGRYLAEQATPDTTGEIILSDEVATTARNLVVYGEPGVGEPLLEGLATADVSVTQVDTDHVQISAAYQYRPIFEILPVFGFGNDVGPGRTFQASVTMRAL</sequence>
<evidence type="ECO:0000313" key="3">
    <source>
        <dbReference type="EMBL" id="SCZ60195.1"/>
    </source>
</evidence>
<feature type="domain" description="TadE-like" evidence="2">
    <location>
        <begin position="10"/>
        <end position="52"/>
    </location>
</feature>
<dbReference type="AlphaFoldDB" id="A0A1G5QE75"/>
<gene>
    <name evidence="3" type="ORF">SAMN03097708_02004</name>
</gene>
<feature type="transmembrane region" description="Helical" evidence="1">
    <location>
        <begin position="12"/>
        <end position="38"/>
    </location>
</feature>
<accession>A0A1G5QE75</accession>
<dbReference type="STRING" id="415747.SAMN03097708_02004"/>
<keyword evidence="1" id="KW-0472">Membrane</keyword>
<evidence type="ECO:0000313" key="4">
    <source>
        <dbReference type="Proteomes" id="UP000199648"/>
    </source>
</evidence>
<reference evidence="3 4" key="1">
    <citation type="submission" date="2016-10" db="EMBL/GenBank/DDBJ databases">
        <authorList>
            <person name="de Groot N.N."/>
        </authorList>
    </citation>
    <scope>NUCLEOTIDE SEQUENCE [LARGE SCALE GENOMIC DNA]</scope>
    <source>
        <strain evidence="3 4">HLD2</strain>
    </source>
</reference>
<keyword evidence="4" id="KW-1185">Reference proteome</keyword>
<dbReference type="RefSeq" id="WP_175452515.1">
    <property type="nucleotide sequence ID" value="NZ_FMWD01000005.1"/>
</dbReference>
<organism evidence="3 4">
    <name type="scientific">Thiohalomonas denitrificans</name>
    <dbReference type="NCBI Taxonomy" id="415747"/>
    <lineage>
        <taxon>Bacteria</taxon>
        <taxon>Pseudomonadati</taxon>
        <taxon>Pseudomonadota</taxon>
        <taxon>Gammaproteobacteria</taxon>
        <taxon>Thiohalomonadales</taxon>
        <taxon>Thiohalomonadaceae</taxon>
        <taxon>Thiohalomonas</taxon>
    </lineage>
</organism>